<gene>
    <name evidence="1" type="ORF">CMUS01_09213</name>
</gene>
<evidence type="ECO:0000313" key="1">
    <source>
        <dbReference type="EMBL" id="KAF6826938.1"/>
    </source>
</evidence>
<accession>A0A8H6NBM9</accession>
<keyword evidence="2" id="KW-1185">Reference proteome</keyword>
<proteinExistence type="predicted"/>
<evidence type="ECO:0000313" key="2">
    <source>
        <dbReference type="Proteomes" id="UP000639643"/>
    </source>
</evidence>
<comment type="caution">
    <text evidence="1">The sequence shown here is derived from an EMBL/GenBank/DDBJ whole genome shotgun (WGS) entry which is preliminary data.</text>
</comment>
<dbReference type="AlphaFoldDB" id="A0A8H6NBM9"/>
<sequence length="245" mass="26383">MQSFPSLLVRRSLLVPAFASNHRPVARLHIVLSDRPGSVSACEIKRYRHPELGKSVENEVAVNSKAPSRPVRCVLPALPGTPALPASSTWPLVERPAKGKVPSSTFGRHPPWLRDLERDLEHFGGYVRSITRTERHPAGGMGSPSSAVTSSLSIASGGIWDPAPKMQRVWTARVVISPPPTSDAPNEILGPGEDLLSAQLALGEMRPRPTLAMSTVSHKTHAGSKRSDLSMAKYDRLSSADGVCE</sequence>
<name>A0A8H6NBM9_9PEZI</name>
<dbReference type="EMBL" id="WIGM01000384">
    <property type="protein sequence ID" value="KAF6826938.1"/>
    <property type="molecule type" value="Genomic_DNA"/>
</dbReference>
<reference evidence="1" key="1">
    <citation type="journal article" date="2020" name="Phytopathology">
        <title>Genome Sequence Resources of Colletotrichum truncatum, C. plurivorum, C. musicola, and C. sojae: Four Species Pathogenic to Soybean (Glycine max).</title>
        <authorList>
            <person name="Rogerio F."/>
            <person name="Boufleur T.R."/>
            <person name="Ciampi-Guillardi M."/>
            <person name="Sukno S.A."/>
            <person name="Thon M.R."/>
            <person name="Massola Junior N.S."/>
            <person name="Baroncelli R."/>
        </authorList>
    </citation>
    <scope>NUCLEOTIDE SEQUENCE</scope>
    <source>
        <strain evidence="1">LFN0074</strain>
    </source>
</reference>
<protein>
    <submittedName>
        <fullName evidence="1">Uncharacterized protein</fullName>
    </submittedName>
</protein>
<organism evidence="1 2">
    <name type="scientific">Colletotrichum musicola</name>
    <dbReference type="NCBI Taxonomy" id="2175873"/>
    <lineage>
        <taxon>Eukaryota</taxon>
        <taxon>Fungi</taxon>
        <taxon>Dikarya</taxon>
        <taxon>Ascomycota</taxon>
        <taxon>Pezizomycotina</taxon>
        <taxon>Sordariomycetes</taxon>
        <taxon>Hypocreomycetidae</taxon>
        <taxon>Glomerellales</taxon>
        <taxon>Glomerellaceae</taxon>
        <taxon>Colletotrichum</taxon>
        <taxon>Colletotrichum orchidearum species complex</taxon>
    </lineage>
</organism>
<dbReference type="Proteomes" id="UP000639643">
    <property type="component" value="Unassembled WGS sequence"/>
</dbReference>